<dbReference type="PANTHER" id="PTHR46957">
    <property type="entry name" value="CYTOKINE RECEPTOR"/>
    <property type="match status" value="1"/>
</dbReference>
<protein>
    <submittedName>
        <fullName evidence="4">Uncharacterized protein</fullName>
    </submittedName>
</protein>
<dbReference type="Proteomes" id="UP001154078">
    <property type="component" value="Chromosome 9"/>
</dbReference>
<reference evidence="4" key="1">
    <citation type="submission" date="2021-12" db="EMBL/GenBank/DDBJ databases">
        <authorList>
            <person name="King R."/>
        </authorList>
    </citation>
    <scope>NUCLEOTIDE SEQUENCE</scope>
</reference>
<dbReference type="InterPro" id="IPR003961">
    <property type="entry name" value="FN3_dom"/>
</dbReference>
<sequence>MRSELPILQEDPLTENPPWCNKGLPSMRDSLTNPIHVYEGDDALITCVVRDIGKNTVMWKKEDRERHSMRVLTAGETRVTADKRFGVLHDSVEALTEKSLSVSWSLPVSNLESVREYNVNVTSLKTFDDRVLEPVGSNKTSTRQTISVKVPIGQNSTVLNNLMPFTMYEQTNVAPAPQLPDIKACCANKGIGHKTCVNKLCDPSETKSVEITDLMICAPWAADTFSCLTNGLDHTPCCRARGLPDICQELCTGNVSSIDFNYFKCLRYMGEYTNCLLQGYGVLPSAPTQVHITNIETEFAILHWSPPKTLGDTVQHYNVHIRSFTEEESEYMDIPKVQSPYVLENLESDTDYEVYIEAVNTHGTGSPSSRLTFRTESRRLHNKFTETNVGWDVLNVFLQLDFHN</sequence>
<evidence type="ECO:0000256" key="1">
    <source>
        <dbReference type="SAM" id="MobiDB-lite"/>
    </source>
</evidence>
<dbReference type="SMART" id="SM00060">
    <property type="entry name" value="FN3"/>
    <property type="match status" value="1"/>
</dbReference>
<dbReference type="InterPro" id="IPR002602">
    <property type="entry name" value="DB"/>
</dbReference>
<dbReference type="AlphaFoldDB" id="A0A9P0BK14"/>
<evidence type="ECO:0000313" key="4">
    <source>
        <dbReference type="EMBL" id="CAH0563604.1"/>
    </source>
</evidence>
<evidence type="ECO:0000313" key="5">
    <source>
        <dbReference type="Proteomes" id="UP001154078"/>
    </source>
</evidence>
<dbReference type="Pfam" id="PF01682">
    <property type="entry name" value="DB"/>
    <property type="match status" value="1"/>
</dbReference>
<feature type="region of interest" description="Disordered" evidence="1">
    <location>
        <begin position="1"/>
        <end position="20"/>
    </location>
</feature>
<dbReference type="GO" id="GO:0016020">
    <property type="term" value="C:membrane"/>
    <property type="evidence" value="ECO:0007669"/>
    <property type="project" value="UniProtKB-SubCell"/>
</dbReference>
<dbReference type="SUPFAM" id="SSF49265">
    <property type="entry name" value="Fibronectin type III"/>
    <property type="match status" value="2"/>
</dbReference>
<dbReference type="Pfam" id="PF00041">
    <property type="entry name" value="fn3"/>
    <property type="match status" value="1"/>
</dbReference>
<feature type="domain" description="Fibronectin type-III" evidence="3">
    <location>
        <begin position="286"/>
        <end position="378"/>
    </location>
</feature>
<dbReference type="Gene3D" id="2.60.40.10">
    <property type="entry name" value="Immunoglobulins"/>
    <property type="match status" value="2"/>
</dbReference>
<name>A0A9P0BK14_BRAAE</name>
<evidence type="ECO:0000259" key="2">
    <source>
        <dbReference type="PROSITE" id="PS50835"/>
    </source>
</evidence>
<dbReference type="InterPro" id="IPR036116">
    <property type="entry name" value="FN3_sf"/>
</dbReference>
<dbReference type="EMBL" id="OV121140">
    <property type="protein sequence ID" value="CAH0563604.1"/>
    <property type="molecule type" value="Genomic_DNA"/>
</dbReference>
<dbReference type="PROSITE" id="PS50853">
    <property type="entry name" value="FN3"/>
    <property type="match status" value="1"/>
</dbReference>
<evidence type="ECO:0000259" key="3">
    <source>
        <dbReference type="PROSITE" id="PS50853"/>
    </source>
</evidence>
<dbReference type="PROSITE" id="PS50835">
    <property type="entry name" value="IG_LIKE"/>
    <property type="match status" value="1"/>
</dbReference>
<feature type="domain" description="Ig-like" evidence="2">
    <location>
        <begin position="25"/>
        <end position="147"/>
    </location>
</feature>
<dbReference type="InterPro" id="IPR013783">
    <property type="entry name" value="Ig-like_fold"/>
</dbReference>
<dbReference type="PANTHER" id="PTHR46957:SF3">
    <property type="entry name" value="CYTOKINE RECEPTOR"/>
    <property type="match status" value="1"/>
</dbReference>
<proteinExistence type="predicted"/>
<organism evidence="4 5">
    <name type="scientific">Brassicogethes aeneus</name>
    <name type="common">Rape pollen beetle</name>
    <name type="synonym">Meligethes aeneus</name>
    <dbReference type="NCBI Taxonomy" id="1431903"/>
    <lineage>
        <taxon>Eukaryota</taxon>
        <taxon>Metazoa</taxon>
        <taxon>Ecdysozoa</taxon>
        <taxon>Arthropoda</taxon>
        <taxon>Hexapoda</taxon>
        <taxon>Insecta</taxon>
        <taxon>Pterygota</taxon>
        <taxon>Neoptera</taxon>
        <taxon>Endopterygota</taxon>
        <taxon>Coleoptera</taxon>
        <taxon>Polyphaga</taxon>
        <taxon>Cucujiformia</taxon>
        <taxon>Nitidulidae</taxon>
        <taxon>Meligethinae</taxon>
        <taxon>Brassicogethes</taxon>
    </lineage>
</organism>
<gene>
    <name evidence="4" type="ORF">MELIAE_LOCUS12380</name>
</gene>
<dbReference type="InterPro" id="IPR050713">
    <property type="entry name" value="RTP_Phos/Ushers"/>
</dbReference>
<dbReference type="InterPro" id="IPR007110">
    <property type="entry name" value="Ig-like_dom"/>
</dbReference>
<accession>A0A9P0BK14</accession>
<dbReference type="CDD" id="cd00063">
    <property type="entry name" value="FN3"/>
    <property type="match status" value="2"/>
</dbReference>
<keyword evidence="5" id="KW-1185">Reference proteome</keyword>